<keyword evidence="2" id="KW-1185">Reference proteome</keyword>
<gene>
    <name evidence="3" type="primary">LOC140015823</name>
</gene>
<dbReference type="InterPro" id="IPR053134">
    <property type="entry name" value="RNA-dir_DNA_polymerase"/>
</dbReference>
<reference evidence="3" key="1">
    <citation type="submission" date="2025-08" db="UniProtKB">
        <authorList>
            <consortium name="RefSeq"/>
        </authorList>
    </citation>
    <scope>IDENTIFICATION</scope>
    <source>
        <tissue evidence="3">Leaves</tissue>
    </source>
</reference>
<dbReference type="Gene3D" id="2.40.70.10">
    <property type="entry name" value="Acid Proteases"/>
    <property type="match status" value="1"/>
</dbReference>
<dbReference type="Pfam" id="PF19259">
    <property type="entry name" value="Ty3_capsid"/>
    <property type="match status" value="1"/>
</dbReference>
<dbReference type="Gene3D" id="3.30.70.270">
    <property type="match status" value="2"/>
</dbReference>
<dbReference type="Proteomes" id="UP001652660">
    <property type="component" value="Chromosome 10c"/>
</dbReference>
<dbReference type="InterPro" id="IPR021109">
    <property type="entry name" value="Peptidase_aspartic_dom_sf"/>
</dbReference>
<protein>
    <recommendedName>
        <fullName evidence="1">Reverse transcriptase domain-containing protein</fullName>
    </recommendedName>
</protein>
<dbReference type="InterPro" id="IPR000477">
    <property type="entry name" value="RT_dom"/>
</dbReference>
<dbReference type="Pfam" id="PF08284">
    <property type="entry name" value="RVP_2"/>
    <property type="match status" value="1"/>
</dbReference>
<dbReference type="SUPFAM" id="SSF56672">
    <property type="entry name" value="DNA/RNA polymerases"/>
    <property type="match status" value="1"/>
</dbReference>
<dbReference type="GeneID" id="140015823"/>
<dbReference type="Gene3D" id="3.10.10.10">
    <property type="entry name" value="HIV Type 1 Reverse Transcriptase, subunit A, domain 1"/>
    <property type="match status" value="1"/>
</dbReference>
<feature type="domain" description="Reverse transcriptase" evidence="1">
    <location>
        <begin position="467"/>
        <end position="646"/>
    </location>
</feature>
<organism evidence="2 3">
    <name type="scientific">Coffea arabica</name>
    <name type="common">Arabian coffee</name>
    <dbReference type="NCBI Taxonomy" id="13443"/>
    <lineage>
        <taxon>Eukaryota</taxon>
        <taxon>Viridiplantae</taxon>
        <taxon>Streptophyta</taxon>
        <taxon>Embryophyta</taxon>
        <taxon>Tracheophyta</taxon>
        <taxon>Spermatophyta</taxon>
        <taxon>Magnoliopsida</taxon>
        <taxon>eudicotyledons</taxon>
        <taxon>Gunneridae</taxon>
        <taxon>Pentapetalae</taxon>
        <taxon>asterids</taxon>
        <taxon>lamiids</taxon>
        <taxon>Gentianales</taxon>
        <taxon>Rubiaceae</taxon>
        <taxon>Ixoroideae</taxon>
        <taxon>Gardenieae complex</taxon>
        <taxon>Bertiereae - Coffeeae clade</taxon>
        <taxon>Coffeeae</taxon>
        <taxon>Coffea</taxon>
    </lineage>
</organism>
<dbReference type="PROSITE" id="PS50878">
    <property type="entry name" value="RT_POL"/>
    <property type="match status" value="1"/>
</dbReference>
<dbReference type="InterPro" id="IPR045358">
    <property type="entry name" value="Ty3_capsid"/>
</dbReference>
<dbReference type="PANTHER" id="PTHR24559:SF450">
    <property type="entry name" value="RNA-DIRECTED DNA POLYMERASE HOMOLOG"/>
    <property type="match status" value="1"/>
</dbReference>
<accession>A0ABM4VYY7</accession>
<dbReference type="InterPro" id="IPR043502">
    <property type="entry name" value="DNA/RNA_pol_sf"/>
</dbReference>
<proteinExistence type="predicted"/>
<name>A0ABM4VYY7_COFAR</name>
<sequence length="722" mass="83667">MAEGTRMKGFEESLKKQDAKIQAILESSTIKRQALEEKMESNYVDMKALVEANIFKKDRGVVQWGEFASELCRRFGDIRGEDVIEEFNKLYQDSAVLAYQEKFEELRATVMVKLPLLSKSYYVSSFLSGLKEEIKAAVKMHMPQTLQVAFEKTRWQEQYLSIILKQNKTPVKVPPPISSGSKHTHLNDLSHKKPATQVFENSIKKDSPQGYKRISPTEFQHRKDHNLCFRCGERFSPGHICKNKEIHLVLAYEEGLLDTEVDEEEGEIIEYQGNKSGRDNHKPFKVRIADGEELTCNQWIPNIKWDLQGHNFTQNVYVSDLEPYDLILGVDWMKHYSPITFDFKELTLFFDKEGETMLLQGNPYMAKVRMRQGTAPQKYIRNKIRTSLQHSCMIRVQNSRVTPVPKSITQLLDQYQDIFKEPISLPPIREFDHQRPLIPDAKPFKINPYRYPHMQKSKIKRQVKDLLQSGIIQPSHNPFASPTLLVKKKDGSWRLCIDYRQLNNFTIKDKSLIPIIDDLLDELYNARIFSTLDLRSGYHQIRMNPSDVPKTAFKTHSDLYEYLVMPFGLTNAPATFQALMNSIFEPFVRKFVLVFFYDILVYSLDLNGHLKHLSLVLNTLRTHSLHAKMSRCSFGQDKIEYLGHVVTTEGVSADPTKVEAMLSWPVPDNIKALRGFLGLTGYYRRFIKGYEKIAKPLTKLLKKNSFVWNEAATSAFEQLKWL</sequence>
<dbReference type="Pfam" id="PF00078">
    <property type="entry name" value="RVT_1"/>
    <property type="match status" value="1"/>
</dbReference>
<evidence type="ECO:0000313" key="2">
    <source>
        <dbReference type="Proteomes" id="UP001652660"/>
    </source>
</evidence>
<dbReference type="CDD" id="cd01647">
    <property type="entry name" value="RT_LTR"/>
    <property type="match status" value="1"/>
</dbReference>
<dbReference type="InterPro" id="IPR043128">
    <property type="entry name" value="Rev_trsase/Diguanyl_cyclase"/>
</dbReference>
<evidence type="ECO:0000259" key="1">
    <source>
        <dbReference type="PROSITE" id="PS50878"/>
    </source>
</evidence>
<dbReference type="PANTHER" id="PTHR24559">
    <property type="entry name" value="TRANSPOSON TY3-I GAG-POL POLYPROTEIN"/>
    <property type="match status" value="1"/>
</dbReference>
<dbReference type="CDD" id="cd00303">
    <property type="entry name" value="retropepsin_like"/>
    <property type="match status" value="1"/>
</dbReference>
<dbReference type="RefSeq" id="XP_071924750.1">
    <property type="nucleotide sequence ID" value="XM_072068649.1"/>
</dbReference>
<evidence type="ECO:0000313" key="3">
    <source>
        <dbReference type="RefSeq" id="XP_071924750.1"/>
    </source>
</evidence>